<dbReference type="Pfam" id="PF01738">
    <property type="entry name" value="DLH"/>
    <property type="match status" value="1"/>
</dbReference>
<feature type="domain" description="Class II aldolase/adducin N-terminal" evidence="1">
    <location>
        <begin position="424"/>
        <end position="603"/>
    </location>
</feature>
<dbReference type="SUPFAM" id="SSF51735">
    <property type="entry name" value="NAD(P)-binding Rossmann-fold domains"/>
    <property type="match status" value="1"/>
</dbReference>
<accession>A0A365NNV0</accession>
<dbReference type="PANTHER" id="PTHR17630">
    <property type="entry name" value="DIENELACTONE HYDROLASE"/>
    <property type="match status" value="1"/>
</dbReference>
<organism evidence="2 3">
    <name type="scientific">Gibberella intermedia</name>
    <name type="common">Bulb rot disease fungus</name>
    <name type="synonym">Fusarium proliferatum</name>
    <dbReference type="NCBI Taxonomy" id="948311"/>
    <lineage>
        <taxon>Eukaryota</taxon>
        <taxon>Fungi</taxon>
        <taxon>Dikarya</taxon>
        <taxon>Ascomycota</taxon>
        <taxon>Pezizomycotina</taxon>
        <taxon>Sordariomycetes</taxon>
        <taxon>Hypocreomycetidae</taxon>
        <taxon>Hypocreales</taxon>
        <taxon>Nectriaceae</taxon>
        <taxon>Fusarium</taxon>
        <taxon>Fusarium fujikuroi species complex</taxon>
    </lineage>
</organism>
<evidence type="ECO:0000259" key="1">
    <source>
        <dbReference type="SMART" id="SM01007"/>
    </source>
</evidence>
<evidence type="ECO:0000313" key="2">
    <source>
        <dbReference type="EMBL" id="RBA22514.1"/>
    </source>
</evidence>
<gene>
    <name evidence="2" type="ORF">FPRO05_00861</name>
</gene>
<dbReference type="SUPFAM" id="SSF53474">
    <property type="entry name" value="alpha/beta-Hydrolases"/>
    <property type="match status" value="1"/>
</dbReference>
<dbReference type="InterPro" id="IPR036291">
    <property type="entry name" value="NAD(P)-bd_dom_sf"/>
</dbReference>
<dbReference type="Gene3D" id="3.40.225.10">
    <property type="entry name" value="Class II aldolase/adducin N-terminal domain"/>
    <property type="match status" value="1"/>
</dbReference>
<comment type="caution">
    <text evidence="2">The sequence shown here is derived from an EMBL/GenBank/DDBJ whole genome shotgun (WGS) entry which is preliminary data.</text>
</comment>
<dbReference type="GO" id="GO:0016787">
    <property type="term" value="F:hydrolase activity"/>
    <property type="evidence" value="ECO:0007669"/>
    <property type="project" value="InterPro"/>
</dbReference>
<dbReference type="Pfam" id="PF13460">
    <property type="entry name" value="NAD_binding_10"/>
    <property type="match status" value="1"/>
</dbReference>
<dbReference type="Pfam" id="PF00596">
    <property type="entry name" value="Aldolase_II"/>
    <property type="match status" value="1"/>
</dbReference>
<sequence length="658" mass="72728">MATSHRRIALFGATGGTGSATVRSFIKRQGFRDSVELRLMVRSTAKLSRVMPELTTYKNIHVCQGQITDKATVGECLRDADTIVCALGENSNIAGVKVLQDLSKTITDVLDDMKRASTKEWKKPRLILLSSSTWNTRFTAQTPAPLLWLIKSAFYHPYLDLRMATAHLQASSDLISLLLVQPGALVYDEPSGAVISTEKASVACTYADLGEGFVELTMEDSYHDLNATGVSSKGGDNFVRNNTVAELKCYVSGTNKDVAVIIVHDLFGWTFNNTRILADHLAQEVNATVYVPDFRMGEFDLGAFFKRNSKTVRRPELVRFAETLRSSFSRIGAVGYCFGGWAVFNLGAKELSLVDCISTSHPSFLEKEEIANIGVPTQILAPEFDPQFTPELKAYANEVLPMTGVAYDYQYFPGLEHGFAIRGDEILDAYGHLSFRHPVHSDVFIMSRSVAPGVVSSPADLIEYRVDDAEPVEETSLKGYEERRIHSEIYKRHPNIHAVVHSHSEEVVPYAISGIPLKACYHMAAFLGSQGAAVFDIAKHRDPTQEADMLVRNEQTGEALAKTFDNGNNVTLMRGHGFTVVADSIELAVVWATYTQKNATIQTTATAIQATNRPNMALTYLSDEECSVAQAMSKRTCERPWKLWTREVESCGLYVNSV</sequence>
<reference evidence="2 3" key="1">
    <citation type="submission" date="2017-12" db="EMBL/GenBank/DDBJ databases">
        <title>Genome sequence of the mycotoxigenic crop pathogen Fusarium proliferatum, strain ITEM 2341 from Date Palm.</title>
        <authorList>
            <person name="Almiman B.F."/>
            <person name="Shittu T.A."/>
            <person name="Muthumeenakshi S."/>
            <person name="Baroncelli R."/>
            <person name="Sreenivasaprasada S."/>
        </authorList>
    </citation>
    <scope>NUCLEOTIDE SEQUENCE [LARGE SCALE GENOMIC DNA]</scope>
    <source>
        <strain evidence="2 3">ITEM 2341</strain>
    </source>
</reference>
<evidence type="ECO:0000313" key="3">
    <source>
        <dbReference type="Proteomes" id="UP000251714"/>
    </source>
</evidence>
<dbReference type="Gene3D" id="3.40.50.720">
    <property type="entry name" value="NAD(P)-binding Rossmann-like Domain"/>
    <property type="match status" value="1"/>
</dbReference>
<dbReference type="PANTHER" id="PTHR17630:SF55">
    <property type="entry name" value="DIENELACTONE HYDROLASE FAMILY PROTEIN (AFU_ORTHOLOGUE AFUA_1G01900)"/>
    <property type="match status" value="1"/>
</dbReference>
<proteinExistence type="predicted"/>
<dbReference type="InterPro" id="IPR001303">
    <property type="entry name" value="Aldolase_II/adducin_N"/>
</dbReference>
<dbReference type="InterPro" id="IPR036409">
    <property type="entry name" value="Aldolase_II/adducin_N_sf"/>
</dbReference>
<dbReference type="InterPro" id="IPR016040">
    <property type="entry name" value="NAD(P)-bd_dom"/>
</dbReference>
<dbReference type="Gene3D" id="3.40.50.1820">
    <property type="entry name" value="alpha/beta hydrolase"/>
    <property type="match status" value="1"/>
</dbReference>
<dbReference type="InterPro" id="IPR002925">
    <property type="entry name" value="Dienelactn_hydro"/>
</dbReference>
<dbReference type="Proteomes" id="UP000251714">
    <property type="component" value="Unassembled WGS sequence"/>
</dbReference>
<name>A0A365NNV0_GIBIN</name>
<dbReference type="InterPro" id="IPR029058">
    <property type="entry name" value="AB_hydrolase_fold"/>
</dbReference>
<dbReference type="AlphaFoldDB" id="A0A365NNV0"/>
<dbReference type="SUPFAM" id="SSF53639">
    <property type="entry name" value="AraD/HMP-PK domain-like"/>
    <property type="match status" value="1"/>
</dbReference>
<protein>
    <submittedName>
        <fullName evidence="2">Class II Aldolase and Adducin domain-containing protein</fullName>
    </submittedName>
</protein>
<dbReference type="SMART" id="SM01007">
    <property type="entry name" value="Aldolase_II"/>
    <property type="match status" value="1"/>
</dbReference>
<dbReference type="EMBL" id="PKMI01000001">
    <property type="protein sequence ID" value="RBA22514.1"/>
    <property type="molecule type" value="Genomic_DNA"/>
</dbReference>